<gene>
    <name evidence="1" type="ORF">EM808_19155</name>
</gene>
<organism evidence="1 2">
    <name type="scientific">Niallia taxi</name>
    <dbReference type="NCBI Taxonomy" id="2499688"/>
    <lineage>
        <taxon>Bacteria</taxon>
        <taxon>Bacillati</taxon>
        <taxon>Bacillota</taxon>
        <taxon>Bacilli</taxon>
        <taxon>Bacillales</taxon>
        <taxon>Bacillaceae</taxon>
        <taxon>Niallia</taxon>
    </lineage>
</organism>
<evidence type="ECO:0000313" key="1">
    <source>
        <dbReference type="EMBL" id="RVT59420.1"/>
    </source>
</evidence>
<dbReference type="RefSeq" id="WP_127739815.1">
    <property type="nucleotide sequence ID" value="NZ_CP196005.1"/>
</dbReference>
<accession>A0A437K742</accession>
<proteinExistence type="predicted"/>
<reference evidence="1 2" key="1">
    <citation type="submission" date="2019-01" db="EMBL/GenBank/DDBJ databases">
        <title>Bacillus sp. M5HDSG1-1, whole genome shotgun sequence.</title>
        <authorList>
            <person name="Tuo L."/>
        </authorList>
    </citation>
    <scope>NUCLEOTIDE SEQUENCE [LARGE SCALE GENOMIC DNA]</scope>
    <source>
        <strain evidence="1 2">M5HDSG1-1</strain>
    </source>
</reference>
<sequence>MEDIKIFAVIGSSSHTNETINSGNALFIQAKEENEQQSLVREIALAVRGDTVKLSNGLYLVITADR</sequence>
<name>A0A437K742_9BACI</name>
<dbReference type="AlphaFoldDB" id="A0A437K742"/>
<dbReference type="Pfam" id="PF21835">
    <property type="entry name" value="YIEGIA_cap"/>
    <property type="match status" value="1"/>
</dbReference>
<dbReference type="EMBL" id="RZTZ01000009">
    <property type="protein sequence ID" value="RVT59420.1"/>
    <property type="molecule type" value="Genomic_DNA"/>
</dbReference>
<protein>
    <submittedName>
        <fullName evidence="1">Uncharacterized protein</fullName>
    </submittedName>
</protein>
<dbReference type="InterPro" id="IPR054055">
    <property type="entry name" value="YpzH"/>
</dbReference>
<dbReference type="Proteomes" id="UP000288024">
    <property type="component" value="Unassembled WGS sequence"/>
</dbReference>
<keyword evidence="2" id="KW-1185">Reference proteome</keyword>
<comment type="caution">
    <text evidence="1">The sequence shown here is derived from an EMBL/GenBank/DDBJ whole genome shotgun (WGS) entry which is preliminary data.</text>
</comment>
<dbReference type="GeneID" id="87619644"/>
<evidence type="ECO:0000313" key="2">
    <source>
        <dbReference type="Proteomes" id="UP000288024"/>
    </source>
</evidence>